<dbReference type="EMBL" id="BAAATD010000030">
    <property type="protein sequence ID" value="GAA2639695.1"/>
    <property type="molecule type" value="Genomic_DNA"/>
</dbReference>
<feature type="domain" description="STAS" evidence="1">
    <location>
        <begin position="4"/>
        <end position="112"/>
    </location>
</feature>
<dbReference type="Pfam" id="PF01740">
    <property type="entry name" value="STAS"/>
    <property type="match status" value="1"/>
</dbReference>
<keyword evidence="3" id="KW-1185">Reference proteome</keyword>
<dbReference type="CDD" id="cd07043">
    <property type="entry name" value="STAS_anti-anti-sigma_factors"/>
    <property type="match status" value="1"/>
</dbReference>
<dbReference type="PANTHER" id="PTHR33495:SF2">
    <property type="entry name" value="ANTI-SIGMA FACTOR ANTAGONIST TM_1081-RELATED"/>
    <property type="match status" value="1"/>
</dbReference>
<name>A0ABN3QZT7_9ACTN</name>
<dbReference type="InterPro" id="IPR002645">
    <property type="entry name" value="STAS_dom"/>
</dbReference>
<sequence length="132" mass="14308">MGPLESGTDQDDDLRVVAVGGVLDITRQGDFDEALATARLDADDLIVDMTDVTFIDTRCMAVLIRHWKRLTTDGHRLILVGATYKTTRALWVTGLDKHIPHTDTVDQARQTLAATDKHGTVTCSGTSDNGSA</sequence>
<dbReference type="InterPro" id="IPR036513">
    <property type="entry name" value="STAS_dom_sf"/>
</dbReference>
<accession>A0ABN3QZT7</accession>
<dbReference type="PROSITE" id="PS50801">
    <property type="entry name" value="STAS"/>
    <property type="match status" value="1"/>
</dbReference>
<evidence type="ECO:0000313" key="3">
    <source>
        <dbReference type="Proteomes" id="UP001501509"/>
    </source>
</evidence>
<reference evidence="2 3" key="1">
    <citation type="journal article" date="2019" name="Int. J. Syst. Evol. Microbiol.">
        <title>The Global Catalogue of Microorganisms (GCM) 10K type strain sequencing project: providing services to taxonomists for standard genome sequencing and annotation.</title>
        <authorList>
            <consortium name="The Broad Institute Genomics Platform"/>
            <consortium name="The Broad Institute Genome Sequencing Center for Infectious Disease"/>
            <person name="Wu L."/>
            <person name="Ma J."/>
        </authorList>
    </citation>
    <scope>NUCLEOTIDE SEQUENCE [LARGE SCALE GENOMIC DNA]</scope>
    <source>
        <strain evidence="2 3">JCM 6833</strain>
    </source>
</reference>
<gene>
    <name evidence="2" type="ORF">GCM10010411_94970</name>
</gene>
<protein>
    <recommendedName>
        <fullName evidence="1">STAS domain-containing protein</fullName>
    </recommendedName>
</protein>
<dbReference type="PANTHER" id="PTHR33495">
    <property type="entry name" value="ANTI-SIGMA FACTOR ANTAGONIST TM_1081-RELATED-RELATED"/>
    <property type="match status" value="1"/>
</dbReference>
<dbReference type="Proteomes" id="UP001501509">
    <property type="component" value="Unassembled WGS sequence"/>
</dbReference>
<dbReference type="RefSeq" id="WP_344549394.1">
    <property type="nucleotide sequence ID" value="NZ_BAAATD010000030.1"/>
</dbReference>
<evidence type="ECO:0000259" key="1">
    <source>
        <dbReference type="PROSITE" id="PS50801"/>
    </source>
</evidence>
<dbReference type="Gene3D" id="3.30.750.24">
    <property type="entry name" value="STAS domain"/>
    <property type="match status" value="1"/>
</dbReference>
<evidence type="ECO:0000313" key="2">
    <source>
        <dbReference type="EMBL" id="GAA2639695.1"/>
    </source>
</evidence>
<organism evidence="2 3">
    <name type="scientific">Actinomadura fulvescens</name>
    <dbReference type="NCBI Taxonomy" id="46160"/>
    <lineage>
        <taxon>Bacteria</taxon>
        <taxon>Bacillati</taxon>
        <taxon>Actinomycetota</taxon>
        <taxon>Actinomycetes</taxon>
        <taxon>Streptosporangiales</taxon>
        <taxon>Thermomonosporaceae</taxon>
        <taxon>Actinomadura</taxon>
    </lineage>
</organism>
<dbReference type="SUPFAM" id="SSF52091">
    <property type="entry name" value="SpoIIaa-like"/>
    <property type="match status" value="1"/>
</dbReference>
<proteinExistence type="predicted"/>
<comment type="caution">
    <text evidence="2">The sequence shown here is derived from an EMBL/GenBank/DDBJ whole genome shotgun (WGS) entry which is preliminary data.</text>
</comment>